<comment type="similarity">
    <text evidence="10">Belongs to the 'phage' integrase family. XerC subfamily.</text>
</comment>
<dbReference type="InterPro" id="IPR044068">
    <property type="entry name" value="CB"/>
</dbReference>
<feature type="active site" evidence="10">
    <location>
        <position position="186"/>
    </location>
</feature>
<dbReference type="Pfam" id="PF00589">
    <property type="entry name" value="Phage_integrase"/>
    <property type="match status" value="1"/>
</dbReference>
<feature type="domain" description="Tyr recombinase" evidence="11">
    <location>
        <begin position="122"/>
        <end position="305"/>
    </location>
</feature>
<evidence type="ECO:0000256" key="5">
    <source>
        <dbReference type="ARBA" id="ARBA00022829"/>
    </source>
</evidence>
<reference evidence="13" key="2">
    <citation type="journal article" date="2021" name="PeerJ">
        <title>Extensive microbial diversity within the chicken gut microbiome revealed by metagenomics and culture.</title>
        <authorList>
            <person name="Gilroy R."/>
            <person name="Ravi A."/>
            <person name="Getino M."/>
            <person name="Pursley I."/>
            <person name="Horton D.L."/>
            <person name="Alikhan N.F."/>
            <person name="Baker D."/>
            <person name="Gharbi K."/>
            <person name="Hall N."/>
            <person name="Watson M."/>
            <person name="Adriaenssens E.M."/>
            <person name="Foster-Nyarko E."/>
            <person name="Jarju S."/>
            <person name="Secka A."/>
            <person name="Antonio M."/>
            <person name="Oren A."/>
            <person name="Chaudhuri R.R."/>
            <person name="La Ragione R."/>
            <person name="Hildebrand F."/>
            <person name="Pallen M.J."/>
        </authorList>
    </citation>
    <scope>NUCLEOTIDE SEQUENCE</scope>
    <source>
        <strain evidence="13">17213</strain>
    </source>
</reference>
<dbReference type="GO" id="GO:0007059">
    <property type="term" value="P:chromosome segregation"/>
    <property type="evidence" value="ECO:0007669"/>
    <property type="project" value="UniProtKB-UniRule"/>
</dbReference>
<name>A0A9D9GT02_9GAMM</name>
<comment type="similarity">
    <text evidence="2">Belongs to the 'phage' integrase family. XerD subfamily.</text>
</comment>
<gene>
    <name evidence="13" type="primary">xerD</name>
    <name evidence="10" type="synonym">xerC</name>
    <name evidence="13" type="ORF">IAB19_06380</name>
</gene>
<organism evidence="13 14">
    <name type="scientific">Candidatus Avisuccinivibrio stercorigallinarum</name>
    <dbReference type="NCBI Taxonomy" id="2840704"/>
    <lineage>
        <taxon>Bacteria</taxon>
        <taxon>Pseudomonadati</taxon>
        <taxon>Pseudomonadota</taxon>
        <taxon>Gammaproteobacteria</taxon>
        <taxon>Aeromonadales</taxon>
        <taxon>Succinivibrionaceae</taxon>
        <taxon>Succinivibrionaceae incertae sedis</taxon>
        <taxon>Candidatus Avisuccinivibrio</taxon>
    </lineage>
</organism>
<evidence type="ECO:0000313" key="14">
    <source>
        <dbReference type="Proteomes" id="UP000823631"/>
    </source>
</evidence>
<evidence type="ECO:0000256" key="4">
    <source>
        <dbReference type="ARBA" id="ARBA00022618"/>
    </source>
</evidence>
<evidence type="ECO:0000256" key="7">
    <source>
        <dbReference type="ARBA" id="ARBA00023125"/>
    </source>
</evidence>
<dbReference type="SUPFAM" id="SSF56349">
    <property type="entry name" value="DNA breaking-rejoining enzymes"/>
    <property type="match status" value="1"/>
</dbReference>
<comment type="subunit">
    <text evidence="10">Forms a cyclic heterotetrameric complex composed of two molecules of XerC and two molecules of XerD.</text>
</comment>
<evidence type="ECO:0000313" key="13">
    <source>
        <dbReference type="EMBL" id="MBO8415988.1"/>
    </source>
</evidence>
<dbReference type="InterPro" id="IPR023009">
    <property type="entry name" value="Tyrosine_recombinase_XerC/XerD"/>
</dbReference>
<evidence type="ECO:0000259" key="12">
    <source>
        <dbReference type="PROSITE" id="PS51900"/>
    </source>
</evidence>
<evidence type="ECO:0000256" key="10">
    <source>
        <dbReference type="HAMAP-Rule" id="MF_01808"/>
    </source>
</evidence>
<dbReference type="Proteomes" id="UP000823631">
    <property type="component" value="Unassembled WGS sequence"/>
</dbReference>
<dbReference type="NCBIfam" id="TIGR02225">
    <property type="entry name" value="recomb_XerD"/>
    <property type="match status" value="1"/>
</dbReference>
<dbReference type="PANTHER" id="PTHR30349">
    <property type="entry name" value="PHAGE INTEGRASE-RELATED"/>
    <property type="match status" value="1"/>
</dbReference>
<dbReference type="PANTHER" id="PTHR30349:SF81">
    <property type="entry name" value="TYROSINE RECOMBINASE XERC"/>
    <property type="match status" value="1"/>
</dbReference>
<evidence type="ECO:0000256" key="2">
    <source>
        <dbReference type="ARBA" id="ARBA00010450"/>
    </source>
</evidence>
<comment type="subcellular location">
    <subcellularLocation>
        <location evidence="1 10">Cytoplasm</location>
    </subcellularLocation>
</comment>
<dbReference type="InterPro" id="IPR050090">
    <property type="entry name" value="Tyrosine_recombinase_XerCD"/>
</dbReference>
<sequence>MAAKIGRTAGSEQLEQLSLSSQKLLARFGDYLLLERSMAKTSINSYKSDVMLFCLFLEQQGQEVLHFTQEDVQAFFAREEIKTSTQARRLGALRSFVRFLNAEELREDNPLKSVENPKKERKLPLVLSEQTVEAYLNAPDLTKAVGMRDKAMLELLYATGLRVSELVSLTFSEVHLDEQYLIKRGKGGKERMIPFGAHTRHWLIRYLTEARVELDPQGREKVLFVSQKGGALDRQSFWGIIKKYGRQIGLTSLPSPHTFRHAFATHLLNHDADLRAVQLLLGHSALTTTQIYTHVANERMHQLFNKAHPRA</sequence>
<dbReference type="GO" id="GO:0005737">
    <property type="term" value="C:cytoplasm"/>
    <property type="evidence" value="ECO:0007669"/>
    <property type="project" value="UniProtKB-SubCell"/>
</dbReference>
<dbReference type="InterPro" id="IPR010998">
    <property type="entry name" value="Integrase_recombinase_N"/>
</dbReference>
<dbReference type="Gene3D" id="1.10.150.130">
    <property type="match status" value="1"/>
</dbReference>
<dbReference type="GO" id="GO:0006313">
    <property type="term" value="P:DNA transposition"/>
    <property type="evidence" value="ECO:0007669"/>
    <property type="project" value="UniProtKB-UniRule"/>
</dbReference>
<dbReference type="GO" id="GO:0051301">
    <property type="term" value="P:cell division"/>
    <property type="evidence" value="ECO:0007669"/>
    <property type="project" value="UniProtKB-KW"/>
</dbReference>
<keyword evidence="4 10" id="KW-0132">Cell division</keyword>
<dbReference type="EMBL" id="JADINH010000133">
    <property type="protein sequence ID" value="MBO8415988.1"/>
    <property type="molecule type" value="Genomic_DNA"/>
</dbReference>
<dbReference type="NCBIfam" id="NF001399">
    <property type="entry name" value="PRK00283.1"/>
    <property type="match status" value="1"/>
</dbReference>
<evidence type="ECO:0000256" key="6">
    <source>
        <dbReference type="ARBA" id="ARBA00022908"/>
    </source>
</evidence>
<dbReference type="InterPro" id="IPR004107">
    <property type="entry name" value="Integrase_SAM-like_N"/>
</dbReference>
<comment type="caution">
    <text evidence="13">The sequence shown here is derived from an EMBL/GenBank/DDBJ whole genome shotgun (WGS) entry which is preliminary data.</text>
</comment>
<accession>A0A9D9GT02</accession>
<proteinExistence type="inferred from homology"/>
<keyword evidence="3 10" id="KW-0963">Cytoplasm</keyword>
<dbReference type="PROSITE" id="PS51898">
    <property type="entry name" value="TYR_RECOMBINASE"/>
    <property type="match status" value="1"/>
</dbReference>
<feature type="active site" evidence="10">
    <location>
        <position position="260"/>
    </location>
</feature>
<dbReference type="PROSITE" id="PS51900">
    <property type="entry name" value="CB"/>
    <property type="match status" value="1"/>
</dbReference>
<keyword evidence="7 10" id="KW-0238">DNA-binding</keyword>
<comment type="function">
    <text evidence="10">Site-specific tyrosine recombinase, which acts by catalyzing the cutting and rejoining of the recombining DNA molecules. The XerC-XerD complex is essential to convert dimers of the bacterial chromosome into monomers to permit their segregation at cell division. It also contributes to the segregational stability of plasmids.</text>
</comment>
<dbReference type="InterPro" id="IPR002104">
    <property type="entry name" value="Integrase_catalytic"/>
</dbReference>
<feature type="domain" description="Core-binding (CB)" evidence="12">
    <location>
        <begin position="19"/>
        <end position="101"/>
    </location>
</feature>
<feature type="active site" description="O-(3'-phospho-DNA)-tyrosine intermediate" evidence="10">
    <location>
        <position position="292"/>
    </location>
</feature>
<feature type="active site" evidence="10">
    <location>
        <position position="257"/>
    </location>
</feature>
<feature type="active site" evidence="10">
    <location>
        <position position="283"/>
    </location>
</feature>
<keyword evidence="6 10" id="KW-0229">DNA integration</keyword>
<dbReference type="InterPro" id="IPR011010">
    <property type="entry name" value="DNA_brk_join_enz"/>
</dbReference>
<dbReference type="CDD" id="cd00798">
    <property type="entry name" value="INT_XerDC_C"/>
    <property type="match status" value="1"/>
</dbReference>
<dbReference type="SUPFAM" id="SSF47823">
    <property type="entry name" value="lambda integrase-like, N-terminal domain"/>
    <property type="match status" value="1"/>
</dbReference>
<keyword evidence="9 10" id="KW-0131">Cell cycle</keyword>
<evidence type="ECO:0000256" key="1">
    <source>
        <dbReference type="ARBA" id="ARBA00004496"/>
    </source>
</evidence>
<dbReference type="AlphaFoldDB" id="A0A9D9GT02"/>
<evidence type="ECO:0000259" key="11">
    <source>
        <dbReference type="PROSITE" id="PS51898"/>
    </source>
</evidence>
<dbReference type="InterPro" id="IPR011932">
    <property type="entry name" value="Recomb_XerD"/>
</dbReference>
<feature type="active site" evidence="10">
    <location>
        <position position="162"/>
    </location>
</feature>
<protein>
    <recommendedName>
        <fullName evidence="10">Tyrosine recombinase XerC</fullName>
    </recommendedName>
</protein>
<dbReference type="GO" id="GO:0003677">
    <property type="term" value="F:DNA binding"/>
    <property type="evidence" value="ECO:0007669"/>
    <property type="project" value="UniProtKB-UniRule"/>
</dbReference>
<dbReference type="Gene3D" id="1.10.443.10">
    <property type="entry name" value="Intergrase catalytic core"/>
    <property type="match status" value="1"/>
</dbReference>
<keyword evidence="5 10" id="KW-0159">Chromosome partition</keyword>
<keyword evidence="8 10" id="KW-0233">DNA recombination</keyword>
<dbReference type="HAMAP" id="MF_01808">
    <property type="entry name" value="Recomb_XerC_XerD"/>
    <property type="match status" value="1"/>
</dbReference>
<evidence type="ECO:0000256" key="8">
    <source>
        <dbReference type="ARBA" id="ARBA00023172"/>
    </source>
</evidence>
<reference evidence="13" key="1">
    <citation type="submission" date="2020-10" db="EMBL/GenBank/DDBJ databases">
        <authorList>
            <person name="Gilroy R."/>
        </authorList>
    </citation>
    <scope>NUCLEOTIDE SEQUENCE</scope>
    <source>
        <strain evidence="13">17213</strain>
    </source>
</reference>
<dbReference type="Pfam" id="PF02899">
    <property type="entry name" value="Phage_int_SAM_1"/>
    <property type="match status" value="1"/>
</dbReference>
<dbReference type="InterPro" id="IPR013762">
    <property type="entry name" value="Integrase-like_cat_sf"/>
</dbReference>
<evidence type="ECO:0000256" key="9">
    <source>
        <dbReference type="ARBA" id="ARBA00023306"/>
    </source>
</evidence>
<dbReference type="GO" id="GO:0009037">
    <property type="term" value="F:tyrosine-based site-specific recombinase activity"/>
    <property type="evidence" value="ECO:0007669"/>
    <property type="project" value="UniProtKB-UniRule"/>
</dbReference>
<evidence type="ECO:0000256" key="3">
    <source>
        <dbReference type="ARBA" id="ARBA00022490"/>
    </source>
</evidence>